<sequence length="408" mass="40812">MNLKTLIRRLCTGTEGAVAIMVGIGMTAMIGFLALGTETGLWYAAKRNLQSVADAAALGGAFELGSGSNSSVISAAAIQDAGRNGFQATGGATIAVHTPPASGKYAGNPQMVEVSVSQPTTLLFSALFLKSLQVNARAVAKTGSVGDACILALDNVINDAAYFTGSATVTLHNCGIAANSSSSNAVVVSGSATVTTAFVQSVGGYDISGSGVLHAGTIITHAAATADPYAGLSAPSAASCASVPKTKDFTLSPGTYCGGLTFQGNVFLNPGVYVISGGTFKITAQATVFGTGVTFVLINNAKLDVTGGSAITITAPTAGIWAGVAFFSDRKNELQVNKLNGNSVTNITGAIYMPSQELDFSGGNGTDASGCTRLIADFVKFIGNSSLGNSCAATGVASGASLRPVLVE</sequence>
<keyword evidence="1" id="KW-1133">Transmembrane helix</keyword>
<protein>
    <recommendedName>
        <fullName evidence="2">Putative Flp pilus-assembly TadG-like N-terminal domain-containing protein</fullName>
    </recommendedName>
</protein>
<feature type="domain" description="Putative Flp pilus-assembly TadG-like N-terminal" evidence="2">
    <location>
        <begin position="16"/>
        <end position="61"/>
    </location>
</feature>
<evidence type="ECO:0000256" key="1">
    <source>
        <dbReference type="SAM" id="Phobius"/>
    </source>
</evidence>
<reference evidence="3 4" key="1">
    <citation type="submission" date="2015-01" db="EMBL/GenBank/DDBJ databases">
        <title>Genome Sequence of Magnetospirillum magnetotacticum Strain MS-1.</title>
        <authorList>
            <person name="Marinov G.K."/>
            <person name="Smalley M.D."/>
            <person name="DeSalvo G."/>
        </authorList>
    </citation>
    <scope>NUCLEOTIDE SEQUENCE [LARGE SCALE GENOMIC DNA]</scope>
    <source>
        <strain evidence="3 4">MS-1</strain>
    </source>
</reference>
<proteinExistence type="predicted"/>
<dbReference type="AlphaFoldDB" id="A0A0C2YYH2"/>
<dbReference type="Pfam" id="PF13400">
    <property type="entry name" value="Tad"/>
    <property type="match status" value="1"/>
</dbReference>
<dbReference type="STRING" id="272627.CCC_03887"/>
<dbReference type="Proteomes" id="UP000031971">
    <property type="component" value="Unassembled WGS sequence"/>
</dbReference>
<dbReference type="EMBL" id="JXSL01000022">
    <property type="protein sequence ID" value="KIL99715.1"/>
    <property type="molecule type" value="Genomic_DNA"/>
</dbReference>
<organism evidence="3 4">
    <name type="scientific">Paramagnetospirillum magnetotacticum MS-1</name>
    <dbReference type="NCBI Taxonomy" id="272627"/>
    <lineage>
        <taxon>Bacteria</taxon>
        <taxon>Pseudomonadati</taxon>
        <taxon>Pseudomonadota</taxon>
        <taxon>Alphaproteobacteria</taxon>
        <taxon>Rhodospirillales</taxon>
        <taxon>Magnetospirillaceae</taxon>
        <taxon>Paramagnetospirillum</taxon>
    </lineage>
</organism>
<comment type="caution">
    <text evidence="3">The sequence shown here is derived from an EMBL/GenBank/DDBJ whole genome shotgun (WGS) entry which is preliminary data.</text>
</comment>
<keyword evidence="1" id="KW-0812">Transmembrane</keyword>
<evidence type="ECO:0000313" key="4">
    <source>
        <dbReference type="Proteomes" id="UP000031971"/>
    </source>
</evidence>
<keyword evidence="1" id="KW-0472">Membrane</keyword>
<dbReference type="InterPro" id="IPR028087">
    <property type="entry name" value="Tad_N"/>
</dbReference>
<evidence type="ECO:0000259" key="2">
    <source>
        <dbReference type="Pfam" id="PF13400"/>
    </source>
</evidence>
<gene>
    <name evidence="3" type="ORF">CCC_03887</name>
</gene>
<dbReference type="RefSeq" id="WP_009870594.1">
    <property type="nucleotide sequence ID" value="NZ_JXSL01000022.1"/>
</dbReference>
<name>A0A0C2YYH2_PARME</name>
<evidence type="ECO:0000313" key="3">
    <source>
        <dbReference type="EMBL" id="KIL99715.1"/>
    </source>
</evidence>
<keyword evidence="4" id="KW-1185">Reference proteome</keyword>
<feature type="transmembrane region" description="Helical" evidence="1">
    <location>
        <begin position="16"/>
        <end position="37"/>
    </location>
</feature>
<dbReference type="OrthoDB" id="7418984at2"/>
<accession>A0A0C2YYH2</accession>